<evidence type="ECO:0000313" key="2">
    <source>
        <dbReference type="Proteomes" id="UP000071641"/>
    </source>
</evidence>
<proteinExistence type="predicted"/>
<dbReference type="Proteomes" id="UP000071641">
    <property type="component" value="Unassembled WGS sequence"/>
</dbReference>
<reference evidence="2" key="1">
    <citation type="submission" date="2016-02" db="EMBL/GenBank/DDBJ databases">
        <authorList>
            <person name="Rodrigo-Torres Lidia"/>
            <person name="Arahal R.David."/>
        </authorList>
    </citation>
    <scope>NUCLEOTIDE SEQUENCE [LARGE SCALE GENOMIC DNA]</scope>
    <source>
        <strain evidence="2">CECT 9029</strain>
    </source>
</reference>
<gene>
    <name evidence="1" type="ORF">GCE9029_04577</name>
</gene>
<keyword evidence="2" id="KW-1185">Reference proteome</keyword>
<accession>A0A128FEJ5</accession>
<evidence type="ECO:0000313" key="1">
    <source>
        <dbReference type="EMBL" id="CZF84726.1"/>
    </source>
</evidence>
<name>A0A128FEJ5_9GAMM</name>
<protein>
    <submittedName>
        <fullName evidence="1">Uncharacterized protein</fullName>
    </submittedName>
</protein>
<dbReference type="AlphaFoldDB" id="A0A128FEJ5"/>
<sequence>MRLDATDASLASADNDAGLAGKKASRKTRKCVGFAAITANCREMMQVATIKINMNLIS</sequence>
<dbReference type="STRING" id="1796497.GCE9029_04577"/>
<organism evidence="1 2">
    <name type="scientific">Grimontia celer</name>
    <dbReference type="NCBI Taxonomy" id="1796497"/>
    <lineage>
        <taxon>Bacteria</taxon>
        <taxon>Pseudomonadati</taxon>
        <taxon>Pseudomonadota</taxon>
        <taxon>Gammaproteobacteria</taxon>
        <taxon>Vibrionales</taxon>
        <taxon>Vibrionaceae</taxon>
        <taxon>Grimontia</taxon>
    </lineage>
</organism>
<dbReference type="EMBL" id="FIZX01000006">
    <property type="protein sequence ID" value="CZF84726.1"/>
    <property type="molecule type" value="Genomic_DNA"/>
</dbReference>